<dbReference type="Proteomes" id="UP000317257">
    <property type="component" value="Unassembled WGS sequence"/>
</dbReference>
<gene>
    <name evidence="3" type="ORF">ED733_002334</name>
</gene>
<keyword evidence="1 2" id="KW-0224">Dipeptidase</keyword>
<evidence type="ECO:0000313" key="3">
    <source>
        <dbReference type="EMBL" id="TWU74037.1"/>
    </source>
</evidence>
<keyword evidence="2" id="KW-0378">Hydrolase</keyword>
<accession>A0A5C6GAB1</accession>
<keyword evidence="2" id="KW-0482">Metalloprotease</keyword>
<dbReference type="GO" id="GO:0046872">
    <property type="term" value="F:metal ion binding"/>
    <property type="evidence" value="ECO:0007669"/>
    <property type="project" value="UniProtKB-UniRule"/>
</dbReference>
<dbReference type="GO" id="GO:0070573">
    <property type="term" value="F:metallodipeptidase activity"/>
    <property type="evidence" value="ECO:0007669"/>
    <property type="project" value="InterPro"/>
</dbReference>
<name>A0A5C6GAB1_METRR</name>
<organism evidence="3 4">
    <name type="scientific">Metarhizium rileyi (strain RCEF 4871)</name>
    <name type="common">Nomuraea rileyi</name>
    <dbReference type="NCBI Taxonomy" id="1649241"/>
    <lineage>
        <taxon>Eukaryota</taxon>
        <taxon>Fungi</taxon>
        <taxon>Dikarya</taxon>
        <taxon>Ascomycota</taxon>
        <taxon>Pezizomycotina</taxon>
        <taxon>Sordariomycetes</taxon>
        <taxon>Hypocreomycetidae</taxon>
        <taxon>Hypocreales</taxon>
        <taxon>Clavicipitaceae</taxon>
        <taxon>Metarhizium</taxon>
    </lineage>
</organism>
<comment type="similarity">
    <text evidence="2">Belongs to the metallo-dependent hydrolases superfamily. Peptidase M19 family.</text>
</comment>
<dbReference type="GO" id="GO:0006508">
    <property type="term" value="P:proteolysis"/>
    <property type="evidence" value="ECO:0007669"/>
    <property type="project" value="UniProtKB-KW"/>
</dbReference>
<dbReference type="PANTHER" id="PTHR10443:SF12">
    <property type="entry name" value="DIPEPTIDASE"/>
    <property type="match status" value="1"/>
</dbReference>
<sequence length="294" mass="32475">MPPVNENVARAKALLSKVPLIGILPLPFFSEPLGSNIATDKSDGHNDLPFMIRGWYQGRAADEEVDAADMPVAHTDLTRLRKGCVGGVFWSAYSGKQRERRLFDREPLRVSTGHPTADRYASLTQHPRNSPDEVLDMLKANGGVFMISFLCKLTDSSSPTLKRVADHIQHAGERIGYDHVGIGSDFDGMMDSPSGLEDVSKMPFLVAELLKRGIPEDSVQNIVGLNVLRVLDAVQEVSARMKNGNQDMLQDVIDEIWDEHVRLQVKQVRGLLSPDDDSFISTQKGSVDAIRKSD</sequence>
<keyword evidence="2" id="KW-0645">Protease</keyword>
<dbReference type="InterPro" id="IPR008257">
    <property type="entry name" value="Pept_M19"/>
</dbReference>
<comment type="caution">
    <text evidence="3">The sequence shown here is derived from an EMBL/GenBank/DDBJ whole genome shotgun (WGS) entry which is preliminary data.</text>
</comment>
<dbReference type="EMBL" id="SBHS01000013">
    <property type="protein sequence ID" value="TWU74037.1"/>
    <property type="molecule type" value="Genomic_DNA"/>
</dbReference>
<comment type="cofactor">
    <cofactor evidence="2">
        <name>Zn(2+)</name>
        <dbReference type="ChEBI" id="CHEBI:29105"/>
    </cofactor>
</comment>
<dbReference type="Gene3D" id="3.20.20.140">
    <property type="entry name" value="Metal-dependent hydrolases"/>
    <property type="match status" value="2"/>
</dbReference>
<dbReference type="EC" id="3.4.13.19" evidence="2"/>
<keyword evidence="2" id="KW-0479">Metal-binding</keyword>
<dbReference type="PROSITE" id="PS51365">
    <property type="entry name" value="RENAL_DIPEPTIDASE_2"/>
    <property type="match status" value="2"/>
</dbReference>
<dbReference type="AlphaFoldDB" id="A0A5C6GAB1"/>
<dbReference type="Pfam" id="PF01244">
    <property type="entry name" value="Peptidase_M19"/>
    <property type="match status" value="1"/>
</dbReference>
<dbReference type="PANTHER" id="PTHR10443">
    <property type="entry name" value="MICROSOMAL DIPEPTIDASE"/>
    <property type="match status" value="1"/>
</dbReference>
<evidence type="ECO:0000256" key="1">
    <source>
        <dbReference type="ARBA" id="ARBA00022997"/>
    </source>
</evidence>
<protein>
    <recommendedName>
        <fullName evidence="2">Dipeptidase</fullName>
        <ecNumber evidence="2">3.4.13.19</ecNumber>
    </recommendedName>
</protein>
<dbReference type="InterPro" id="IPR032466">
    <property type="entry name" value="Metal_Hydrolase"/>
</dbReference>
<proteinExistence type="inferred from homology"/>
<evidence type="ECO:0000256" key="2">
    <source>
        <dbReference type="RuleBase" id="RU341113"/>
    </source>
</evidence>
<evidence type="ECO:0000313" key="4">
    <source>
        <dbReference type="Proteomes" id="UP000317257"/>
    </source>
</evidence>
<dbReference type="SUPFAM" id="SSF51556">
    <property type="entry name" value="Metallo-dependent hydrolases"/>
    <property type="match status" value="1"/>
</dbReference>
<reference evidence="4" key="1">
    <citation type="submission" date="2018-12" db="EMBL/GenBank/DDBJ databases">
        <title>The complete genome of Metarhizium rileyi, a key fungal pathogen of Lepidoptera.</title>
        <authorList>
            <person name="Binneck E."/>
            <person name="Lastra C.C.L."/>
            <person name="Sosa-Gomez D.R."/>
        </authorList>
    </citation>
    <scope>NUCLEOTIDE SEQUENCE [LARGE SCALE GENOMIC DNA]</scope>
    <source>
        <strain evidence="4">Cep018-CH2</strain>
    </source>
</reference>
<comment type="catalytic activity">
    <reaction evidence="2">
        <text>an L-aminoacyl-L-amino acid + H2O = 2 an L-alpha-amino acid</text>
        <dbReference type="Rhea" id="RHEA:48940"/>
        <dbReference type="ChEBI" id="CHEBI:15377"/>
        <dbReference type="ChEBI" id="CHEBI:59869"/>
        <dbReference type="ChEBI" id="CHEBI:77460"/>
        <dbReference type="EC" id="3.4.13.19"/>
    </reaction>
</comment>
<keyword evidence="2" id="KW-0862">Zinc</keyword>